<evidence type="ECO:0000256" key="1">
    <source>
        <dbReference type="ARBA" id="ARBA00004370"/>
    </source>
</evidence>
<dbReference type="Pfam" id="PF07244">
    <property type="entry name" value="POTRA"/>
    <property type="match status" value="1"/>
</dbReference>
<reference evidence="5 6" key="1">
    <citation type="submission" date="2016-10" db="EMBL/GenBank/DDBJ databases">
        <authorList>
            <person name="Varghese N."/>
            <person name="Submissions S."/>
        </authorList>
    </citation>
    <scope>NUCLEOTIDE SEQUENCE [LARGE SCALE GENOMIC DNA]</scope>
    <source>
        <strain evidence="5 6">DSM 17997</strain>
    </source>
</reference>
<gene>
    <name evidence="5" type="ORF">SAMN05444412_10516</name>
</gene>
<feature type="transmembrane region" description="Helical" evidence="3">
    <location>
        <begin position="20"/>
        <end position="39"/>
    </location>
</feature>
<organism evidence="5 6">
    <name type="scientific">Rhodonellum ikkaensis</name>
    <dbReference type="NCBI Taxonomy" id="336829"/>
    <lineage>
        <taxon>Bacteria</taxon>
        <taxon>Pseudomonadati</taxon>
        <taxon>Bacteroidota</taxon>
        <taxon>Cytophagia</taxon>
        <taxon>Cytophagales</taxon>
        <taxon>Cytophagaceae</taxon>
        <taxon>Rhodonellum</taxon>
    </lineage>
</organism>
<evidence type="ECO:0000259" key="4">
    <source>
        <dbReference type="PROSITE" id="PS51779"/>
    </source>
</evidence>
<comment type="caution">
    <text evidence="5">The sequence shown here is derived from an EMBL/GenBank/DDBJ whole genome shotgun (WGS) entry which is preliminary data.</text>
</comment>
<dbReference type="EMBL" id="FNQC01000005">
    <property type="protein sequence ID" value="SDZ04544.1"/>
    <property type="molecule type" value="Genomic_DNA"/>
</dbReference>
<accession>A0A1H3PTD5</accession>
<dbReference type="PANTHER" id="PTHR12815:SF42">
    <property type="entry name" value="BACTERIAL SURFACE ANTIGEN (D15) DOMAIN-CONTAINING PROTEIN"/>
    <property type="match status" value="1"/>
</dbReference>
<evidence type="ECO:0000256" key="3">
    <source>
        <dbReference type="SAM" id="Phobius"/>
    </source>
</evidence>
<protein>
    <submittedName>
        <fullName evidence="5">Surface antigen variable number repeat-containing protein</fullName>
    </submittedName>
</protein>
<evidence type="ECO:0000313" key="6">
    <source>
        <dbReference type="Proteomes" id="UP000199663"/>
    </source>
</evidence>
<dbReference type="PANTHER" id="PTHR12815">
    <property type="entry name" value="SORTING AND ASSEMBLY MACHINERY SAMM50 PROTEIN FAMILY MEMBER"/>
    <property type="match status" value="1"/>
</dbReference>
<dbReference type="InterPro" id="IPR010827">
    <property type="entry name" value="BamA/TamA_POTRA"/>
</dbReference>
<keyword evidence="6" id="KW-1185">Reference proteome</keyword>
<keyword evidence="2 3" id="KW-0472">Membrane</keyword>
<keyword evidence="3" id="KW-0812">Transmembrane</keyword>
<dbReference type="InterPro" id="IPR034746">
    <property type="entry name" value="POTRA"/>
</dbReference>
<feature type="domain" description="POTRA" evidence="4">
    <location>
        <begin position="64"/>
        <end position="140"/>
    </location>
</feature>
<evidence type="ECO:0000313" key="5">
    <source>
        <dbReference type="EMBL" id="SDZ04544.1"/>
    </source>
</evidence>
<sequence length="504" mass="58996">MIKKIHSIKFHKFSVERRVAVISVYKKFLVFIVSAWMIIPVADTYAQIKEDTVNTTILDIPQKVLINNIFIVGNEKTRKNIILRELNLKQGLVYDWEELLGMIKADQQKIYNLQLFNNVEITPLLTEVGQIEILVSVTERWYIIPSIIFNLADRNFAEWWTNQNRDFSRVDYGLRLAHNNVGGRNEKMKISAQLGFTKAFDVLYSIPYIDKNQQHGLAVQFNYFTNKTVALRSLENKQVFFQNETQDALRKNTAAFLRYTYRGSFYNFHFATFGFNHTWVKDEVLEQNPNYFLNEQNDLRYFLASYNFRHDRRDNNAYATDGESLNIGITKYGLFSGDGINETELSLNVNKYQKFNNKFHYAAGLSLNAFMSPKQPYTLVRGIGYKPNFIRGYELNVIEGQQTVVQKNSLRFTIFDLGYDISNIMPVEEFSYFPVKLYFSANFDHGYVKDRNFIPENGRLTNQYLYGYGAGFDLVTFYDLVLRFEYSINSQKEGTFFINFLAPF</sequence>
<dbReference type="InterPro" id="IPR039910">
    <property type="entry name" value="D15-like"/>
</dbReference>
<keyword evidence="3" id="KW-1133">Transmembrane helix</keyword>
<dbReference type="Gene3D" id="2.40.160.50">
    <property type="entry name" value="membrane protein fhac: a member of the omp85/tpsb transporter family"/>
    <property type="match status" value="1"/>
</dbReference>
<proteinExistence type="predicted"/>
<name>A0A1H3PTD5_9BACT</name>
<dbReference type="Proteomes" id="UP000199663">
    <property type="component" value="Unassembled WGS sequence"/>
</dbReference>
<dbReference type="PROSITE" id="PS51779">
    <property type="entry name" value="POTRA"/>
    <property type="match status" value="1"/>
</dbReference>
<dbReference type="Gene3D" id="3.10.20.310">
    <property type="entry name" value="membrane protein fhac"/>
    <property type="match status" value="1"/>
</dbReference>
<dbReference type="RefSeq" id="WP_019599535.1">
    <property type="nucleotide sequence ID" value="NZ_FNQC01000005.1"/>
</dbReference>
<evidence type="ECO:0000256" key="2">
    <source>
        <dbReference type="ARBA" id="ARBA00023136"/>
    </source>
</evidence>
<comment type="subcellular location">
    <subcellularLocation>
        <location evidence="1">Membrane</location>
    </subcellularLocation>
</comment>